<proteinExistence type="predicted"/>
<keyword evidence="3" id="KW-1185">Reference proteome</keyword>
<accession>A0A934JZX3</accession>
<comment type="caution">
    <text evidence="2">The sequence shown here is derived from an EMBL/GenBank/DDBJ whole genome shotgun (WGS) entry which is preliminary data.</text>
</comment>
<reference evidence="2" key="1">
    <citation type="submission" date="2020-10" db="EMBL/GenBank/DDBJ databases">
        <title>Ca. Dormibacterota MAGs.</title>
        <authorList>
            <person name="Montgomery K."/>
        </authorList>
    </citation>
    <scope>NUCLEOTIDE SEQUENCE [LARGE SCALE GENOMIC DNA]</scope>
    <source>
        <strain evidence="2">SC8812_S17_10</strain>
    </source>
</reference>
<organism evidence="2 3">
    <name type="scientific">Candidatus Nephthysia bennettiae</name>
    <dbReference type="NCBI Taxonomy" id="3127016"/>
    <lineage>
        <taxon>Bacteria</taxon>
        <taxon>Bacillati</taxon>
        <taxon>Candidatus Dormiibacterota</taxon>
        <taxon>Candidatus Dormibacteria</taxon>
        <taxon>Candidatus Dormibacterales</taxon>
        <taxon>Candidatus Dormibacteraceae</taxon>
        <taxon>Candidatus Nephthysia</taxon>
    </lineage>
</organism>
<dbReference type="Proteomes" id="UP000612893">
    <property type="component" value="Unassembled WGS sequence"/>
</dbReference>
<dbReference type="SUPFAM" id="SSF51182">
    <property type="entry name" value="RmlC-like cupins"/>
    <property type="match status" value="1"/>
</dbReference>
<dbReference type="InterPro" id="IPR013096">
    <property type="entry name" value="Cupin_2"/>
</dbReference>
<dbReference type="InterPro" id="IPR011051">
    <property type="entry name" value="RmlC_Cupin_sf"/>
</dbReference>
<dbReference type="Gene3D" id="2.60.120.10">
    <property type="entry name" value="Jelly Rolls"/>
    <property type="match status" value="1"/>
</dbReference>
<sequence>MDPRPLGWEQIADSGAMRVVGLRLSAGQRVPEHRNALPVAVIVTEGELHYSGGGHVGAARAGELVLINPGERHTYWAEEETAAYMVFAGLPGVRARPWTLRQR</sequence>
<feature type="domain" description="Cupin type-2" evidence="1">
    <location>
        <begin position="24"/>
        <end position="87"/>
    </location>
</feature>
<name>A0A934JZX3_9BACT</name>
<dbReference type="RefSeq" id="WP_338199324.1">
    <property type="nucleotide sequence ID" value="NZ_JAEKNR010000049.1"/>
</dbReference>
<dbReference type="Pfam" id="PF07883">
    <property type="entry name" value="Cupin_2"/>
    <property type="match status" value="1"/>
</dbReference>
<protein>
    <submittedName>
        <fullName evidence="2">Cupin domain-containing protein</fullName>
    </submittedName>
</protein>
<dbReference type="InterPro" id="IPR014710">
    <property type="entry name" value="RmlC-like_jellyroll"/>
</dbReference>
<evidence type="ECO:0000259" key="1">
    <source>
        <dbReference type="Pfam" id="PF07883"/>
    </source>
</evidence>
<gene>
    <name evidence="2" type="ORF">JF922_04070</name>
</gene>
<dbReference type="AlphaFoldDB" id="A0A934JZX3"/>
<evidence type="ECO:0000313" key="3">
    <source>
        <dbReference type="Proteomes" id="UP000612893"/>
    </source>
</evidence>
<dbReference type="EMBL" id="JAEKNR010000049">
    <property type="protein sequence ID" value="MBJ7597249.1"/>
    <property type="molecule type" value="Genomic_DNA"/>
</dbReference>
<evidence type="ECO:0000313" key="2">
    <source>
        <dbReference type="EMBL" id="MBJ7597249.1"/>
    </source>
</evidence>